<sequence length="79" mass="8564">MASIKIDSDLRPIGSELFLDSESYLDELSADQQINNIVGGTNPTFTRPTRPTTIRPTITFPTTFPTTSPVINPVSVVIG</sequence>
<comment type="caution">
    <text evidence="2">The sequence shown here is derived from an EMBL/GenBank/DDBJ whole genome shotgun (WGS) entry which is preliminary data.</text>
</comment>
<dbReference type="AlphaFoldDB" id="A0A5J5LZI7"/>
<gene>
    <name evidence="2" type="ORF">EZJ55_20115</name>
</gene>
<dbReference type="RefSeq" id="WP_150977929.1">
    <property type="nucleotide sequence ID" value="NZ_SRLN01000012.1"/>
</dbReference>
<feature type="compositionally biased region" description="Low complexity" evidence="1">
    <location>
        <begin position="43"/>
        <end position="61"/>
    </location>
</feature>
<evidence type="ECO:0000256" key="1">
    <source>
        <dbReference type="SAM" id="MobiDB-lite"/>
    </source>
</evidence>
<protein>
    <submittedName>
        <fullName evidence="2">Uncharacterized protein</fullName>
    </submittedName>
</protein>
<organism evidence="2 3">
    <name type="scientific">Microcystis aeruginosa EAWAG127a</name>
    <dbReference type="NCBI Taxonomy" id="2529855"/>
    <lineage>
        <taxon>Bacteria</taxon>
        <taxon>Bacillati</taxon>
        <taxon>Cyanobacteriota</taxon>
        <taxon>Cyanophyceae</taxon>
        <taxon>Oscillatoriophycideae</taxon>
        <taxon>Chroococcales</taxon>
        <taxon>Microcystaceae</taxon>
        <taxon>Microcystis</taxon>
    </lineage>
</organism>
<dbReference type="Proteomes" id="UP000325636">
    <property type="component" value="Unassembled WGS sequence"/>
</dbReference>
<accession>A0A5J5LZI7</accession>
<evidence type="ECO:0000313" key="2">
    <source>
        <dbReference type="EMBL" id="KAB0242506.1"/>
    </source>
</evidence>
<name>A0A5J5LZI7_MICAE</name>
<evidence type="ECO:0000313" key="3">
    <source>
        <dbReference type="Proteomes" id="UP000325636"/>
    </source>
</evidence>
<feature type="region of interest" description="Disordered" evidence="1">
    <location>
        <begin position="39"/>
        <end position="61"/>
    </location>
</feature>
<dbReference type="EMBL" id="SRLN01000012">
    <property type="protein sequence ID" value="KAB0242506.1"/>
    <property type="molecule type" value="Genomic_DNA"/>
</dbReference>
<proteinExistence type="predicted"/>
<reference evidence="3" key="1">
    <citation type="submission" date="2019-04" db="EMBL/GenBank/DDBJ databases">
        <title>Microviridin 1777: A Toxic Chymotrypsin Inhibitor Discovered by a Metabologenomic Approach.</title>
        <authorList>
            <person name="Sieber S."/>
            <person name="Grendelmeier S.M."/>
            <person name="Harris L.A."/>
            <person name="Mitchell D.A."/>
            <person name="Gademann K."/>
        </authorList>
    </citation>
    <scope>NUCLEOTIDE SEQUENCE [LARGE SCALE GENOMIC DNA]</scope>
    <source>
        <strain evidence="3">EAWAG127a</strain>
    </source>
</reference>